<sequence>MMKRLCEITVALCGLLLGAGYFESGKLRLGLWLLGLLVGLQGLLMVVVVLLRLRKVRRYSEKDDKQGHED</sequence>
<proteinExistence type="predicted"/>
<protein>
    <submittedName>
        <fullName evidence="2">Uncharacterized protein</fullName>
    </submittedName>
</protein>
<reference evidence="2" key="1">
    <citation type="submission" date="2022-05" db="EMBL/GenBank/DDBJ databases">
        <authorList>
            <person name="Oliphant S.A."/>
            <person name="Watson-Haigh N.S."/>
            <person name="Sumby K.M."/>
            <person name="Gardner J.M."/>
            <person name="Jiranek V."/>
        </authorList>
    </citation>
    <scope>NUCLEOTIDE SEQUENCE</scope>
    <source>
        <strain evidence="2">Ru20-1</strain>
    </source>
</reference>
<keyword evidence="3" id="KW-1185">Reference proteome</keyword>
<evidence type="ECO:0000313" key="3">
    <source>
        <dbReference type="Proteomes" id="UP001057532"/>
    </source>
</evidence>
<name>A0ABY5C3Y4_9LACO</name>
<dbReference type="EMBL" id="CP097478">
    <property type="protein sequence ID" value="USS92820.1"/>
    <property type="molecule type" value="Genomic_DNA"/>
</dbReference>
<dbReference type="RefSeq" id="WP_252779578.1">
    <property type="nucleotide sequence ID" value="NZ_CP097478.1"/>
</dbReference>
<evidence type="ECO:0000313" key="2">
    <source>
        <dbReference type="EMBL" id="USS92820.1"/>
    </source>
</evidence>
<evidence type="ECO:0000256" key="1">
    <source>
        <dbReference type="SAM" id="Phobius"/>
    </source>
</evidence>
<keyword evidence="1" id="KW-1133">Transmembrane helix</keyword>
<organism evidence="2 3">
    <name type="scientific">Fructilactobacillus ixorae</name>
    <dbReference type="NCBI Taxonomy" id="1750535"/>
    <lineage>
        <taxon>Bacteria</taxon>
        <taxon>Bacillati</taxon>
        <taxon>Bacillota</taxon>
        <taxon>Bacilli</taxon>
        <taxon>Lactobacillales</taxon>
        <taxon>Lactobacillaceae</taxon>
        <taxon>Fructilactobacillus</taxon>
    </lineage>
</organism>
<keyword evidence="1" id="KW-0812">Transmembrane</keyword>
<keyword evidence="1" id="KW-0472">Membrane</keyword>
<feature type="transmembrane region" description="Helical" evidence="1">
    <location>
        <begin position="32"/>
        <end position="53"/>
    </location>
</feature>
<dbReference type="Proteomes" id="UP001057532">
    <property type="component" value="Chromosome"/>
</dbReference>
<gene>
    <name evidence="2" type="ORF">M8332_04090</name>
</gene>
<accession>A0ABY5C3Y4</accession>